<keyword evidence="2" id="KW-1185">Reference proteome</keyword>
<gene>
    <name evidence="1" type="ORF">H7I41_08995</name>
</gene>
<evidence type="ECO:0000313" key="2">
    <source>
        <dbReference type="Proteomes" id="UP001140293"/>
    </source>
</evidence>
<name>A0A9X3BW53_9MYCO</name>
<dbReference type="SUPFAM" id="SSF55961">
    <property type="entry name" value="Bet v1-like"/>
    <property type="match status" value="1"/>
</dbReference>
<evidence type="ECO:0000313" key="1">
    <source>
        <dbReference type="EMBL" id="MCV7170057.1"/>
    </source>
</evidence>
<reference evidence="1" key="2">
    <citation type="journal article" date="2022" name="BMC Genomics">
        <title>Comparative genome analysis of mycobacteria focusing on tRNA and non-coding RNA.</title>
        <authorList>
            <person name="Behra P.R.K."/>
            <person name="Pettersson B.M.F."/>
            <person name="Ramesh M."/>
            <person name="Das S."/>
            <person name="Dasgupta S."/>
            <person name="Kirsebom L.A."/>
        </authorList>
    </citation>
    <scope>NUCLEOTIDE SEQUENCE</scope>
    <source>
        <strain evidence="1">DSM 44615</strain>
    </source>
</reference>
<organism evidence="1 2">
    <name type="scientific">[Mycobacterium] manitobense</name>
    <dbReference type="NCBI Taxonomy" id="190147"/>
    <lineage>
        <taxon>Bacteria</taxon>
        <taxon>Bacillati</taxon>
        <taxon>Actinomycetota</taxon>
        <taxon>Actinomycetes</taxon>
        <taxon>Mycobacteriales</taxon>
        <taxon>Mycobacteriaceae</taxon>
        <taxon>Mycolicibacterium</taxon>
    </lineage>
</organism>
<dbReference type="EMBL" id="JACKSJ010000062">
    <property type="protein sequence ID" value="MCV7170057.1"/>
    <property type="molecule type" value="Genomic_DNA"/>
</dbReference>
<dbReference type="AlphaFoldDB" id="A0A9X3BW53"/>
<sequence>MPNDVITATTTVDASADTVFAILADPAQHAAIDGTGWVREPLDAKALTQVGQIFDVAMYHDNAEFSDGHYEVANRVVHFDRPHAIAWEPGQRSSERGDIEFGGWIWRYDLTAEAPSRTRVTLTYDWSSVPPHVREQIDFPPFEPEHLQNSLDHLAELARRG</sequence>
<proteinExistence type="predicted"/>
<comment type="caution">
    <text evidence="1">The sequence shown here is derived from an EMBL/GenBank/DDBJ whole genome shotgun (WGS) entry which is preliminary data.</text>
</comment>
<dbReference type="RefSeq" id="WP_264012224.1">
    <property type="nucleotide sequence ID" value="NZ_JACKSJ010000062.1"/>
</dbReference>
<dbReference type="InterPro" id="IPR023393">
    <property type="entry name" value="START-like_dom_sf"/>
</dbReference>
<protein>
    <submittedName>
        <fullName evidence="1">Polyketide cyclase</fullName>
    </submittedName>
</protein>
<dbReference type="Proteomes" id="UP001140293">
    <property type="component" value="Unassembled WGS sequence"/>
</dbReference>
<accession>A0A9X3BW53</accession>
<reference evidence="1" key="1">
    <citation type="submission" date="2020-07" db="EMBL/GenBank/DDBJ databases">
        <authorList>
            <person name="Pettersson B.M.F."/>
            <person name="Behra P.R.K."/>
            <person name="Ramesh M."/>
            <person name="Das S."/>
            <person name="Dasgupta S."/>
            <person name="Kirsebom L.A."/>
        </authorList>
    </citation>
    <scope>NUCLEOTIDE SEQUENCE</scope>
    <source>
        <strain evidence="1">DSM 44615</strain>
    </source>
</reference>
<dbReference type="Gene3D" id="3.30.530.20">
    <property type="match status" value="1"/>
</dbReference>